<feature type="domain" description="Reverse transcriptase Ty1/copia-type" evidence="1">
    <location>
        <begin position="53"/>
        <end position="145"/>
    </location>
</feature>
<reference evidence="2" key="1">
    <citation type="journal article" date="2019" name="Sci. Rep.">
        <title>Draft genome of Tanacetum cinerariifolium, the natural source of mosquito coil.</title>
        <authorList>
            <person name="Yamashiro T."/>
            <person name="Shiraishi A."/>
            <person name="Satake H."/>
            <person name="Nakayama K."/>
        </authorList>
    </citation>
    <scope>NUCLEOTIDE SEQUENCE</scope>
</reference>
<proteinExistence type="predicted"/>
<dbReference type="PANTHER" id="PTHR11439:SF524">
    <property type="entry name" value="RNA-DIRECTED DNA POLYMERASE, PROTEIN KINASE RLK-PELLE-DLSV FAMILY"/>
    <property type="match status" value="1"/>
</dbReference>
<protein>
    <submittedName>
        <fullName evidence="2">Ribonuclease H-like domain-containing protein</fullName>
    </submittedName>
</protein>
<name>A0A6L2JR80_TANCI</name>
<dbReference type="InterPro" id="IPR013103">
    <property type="entry name" value="RVT_2"/>
</dbReference>
<organism evidence="2">
    <name type="scientific">Tanacetum cinerariifolium</name>
    <name type="common">Dalmatian daisy</name>
    <name type="synonym">Chrysanthemum cinerariifolium</name>
    <dbReference type="NCBI Taxonomy" id="118510"/>
    <lineage>
        <taxon>Eukaryota</taxon>
        <taxon>Viridiplantae</taxon>
        <taxon>Streptophyta</taxon>
        <taxon>Embryophyta</taxon>
        <taxon>Tracheophyta</taxon>
        <taxon>Spermatophyta</taxon>
        <taxon>Magnoliopsida</taxon>
        <taxon>eudicotyledons</taxon>
        <taxon>Gunneridae</taxon>
        <taxon>Pentapetalae</taxon>
        <taxon>asterids</taxon>
        <taxon>campanulids</taxon>
        <taxon>Asterales</taxon>
        <taxon>Asteraceae</taxon>
        <taxon>Asteroideae</taxon>
        <taxon>Anthemideae</taxon>
        <taxon>Anthemidinae</taxon>
        <taxon>Tanacetum</taxon>
    </lineage>
</organism>
<dbReference type="AlphaFoldDB" id="A0A6L2JR80"/>
<comment type="caution">
    <text evidence="2">The sequence shown here is derived from an EMBL/GenBank/DDBJ whole genome shotgun (WGS) entry which is preliminary data.</text>
</comment>
<accession>A0A6L2JR80</accession>
<sequence length="294" mass="33669">MVTHFRVGTNRPTERLNLHVSTISPLPKSYTDAFNDPNLQNAMSDDYNVFIKNNTWILVPRPAHANVVRCMWLFRHKLLTYSTLSLYRVSLVANGITQLSVIDVDETFSPVVKPATIWTVLSLATSRHWPVHQLDHIIASLYQEFSMTERRTFVDTESKLGDDGDPVSDPTLYRSLAGALCYLTFIRPDISYVVQQRQLTLSRSSAEAEYRGVVNAEPETCWLRILLQIDIYFVRDLVVAGQVRVLHVSSRYQYADIFTKDLHSALFEEFRSSLSVRCPPAQTTMECRSIFCEL</sequence>
<dbReference type="PANTHER" id="PTHR11439">
    <property type="entry name" value="GAG-POL-RELATED RETROTRANSPOSON"/>
    <property type="match status" value="1"/>
</dbReference>
<evidence type="ECO:0000259" key="1">
    <source>
        <dbReference type="Pfam" id="PF07727"/>
    </source>
</evidence>
<gene>
    <name evidence="2" type="ORF">Tci_011150</name>
</gene>
<dbReference type="EMBL" id="BKCJ010001141">
    <property type="protein sequence ID" value="GEU39172.1"/>
    <property type="molecule type" value="Genomic_DNA"/>
</dbReference>
<dbReference type="Pfam" id="PF07727">
    <property type="entry name" value="RVT_2"/>
    <property type="match status" value="1"/>
</dbReference>
<evidence type="ECO:0000313" key="2">
    <source>
        <dbReference type="EMBL" id="GEU39172.1"/>
    </source>
</evidence>